<evidence type="ECO:0000313" key="1">
    <source>
        <dbReference type="EMBL" id="PXX64004.1"/>
    </source>
</evidence>
<accession>A0A318K4Y8</accession>
<comment type="caution">
    <text evidence="1">The sequence shown here is derived from an EMBL/GenBank/DDBJ whole genome shotgun (WGS) entry which is preliminary data.</text>
</comment>
<dbReference type="EMBL" id="QJKF01000005">
    <property type="protein sequence ID" value="PXX64004.1"/>
    <property type="molecule type" value="Genomic_DNA"/>
</dbReference>
<dbReference type="AlphaFoldDB" id="A0A318K4Y8"/>
<protein>
    <submittedName>
        <fullName evidence="1">Putative transposase of IS4/5 family DUF4096</fullName>
    </submittedName>
</protein>
<organism evidence="1 2">
    <name type="scientific">Nocardia tenerifensis</name>
    <dbReference type="NCBI Taxonomy" id="228006"/>
    <lineage>
        <taxon>Bacteria</taxon>
        <taxon>Bacillati</taxon>
        <taxon>Actinomycetota</taxon>
        <taxon>Actinomycetes</taxon>
        <taxon>Mycobacteriales</taxon>
        <taxon>Nocardiaceae</taxon>
        <taxon>Nocardia</taxon>
    </lineage>
</organism>
<evidence type="ECO:0000313" key="2">
    <source>
        <dbReference type="Proteomes" id="UP000247569"/>
    </source>
</evidence>
<proteinExistence type="predicted"/>
<sequence>MAEELSKRLVPDKLWELVEPVLPKFEPRRQGGGTEPVDERAVFTAVV</sequence>
<gene>
    <name evidence="1" type="ORF">DFR70_105186</name>
</gene>
<dbReference type="Proteomes" id="UP000247569">
    <property type="component" value="Unassembled WGS sequence"/>
</dbReference>
<dbReference type="RefSeq" id="WP_040737380.1">
    <property type="nucleotide sequence ID" value="NZ_QJKF01000005.1"/>
</dbReference>
<name>A0A318K4Y8_9NOCA</name>
<reference evidence="1 2" key="1">
    <citation type="submission" date="2018-05" db="EMBL/GenBank/DDBJ databases">
        <title>Genomic Encyclopedia of Type Strains, Phase IV (KMG-IV): sequencing the most valuable type-strain genomes for metagenomic binning, comparative biology and taxonomic classification.</title>
        <authorList>
            <person name="Goeker M."/>
        </authorList>
    </citation>
    <scope>NUCLEOTIDE SEQUENCE [LARGE SCALE GENOMIC DNA]</scope>
    <source>
        <strain evidence="1 2">DSM 44704</strain>
    </source>
</reference>
<keyword evidence="2" id="KW-1185">Reference proteome</keyword>
<dbReference type="OrthoDB" id="4559615at2"/>